<proteinExistence type="predicted"/>
<dbReference type="NCBIfam" id="TIGR00231">
    <property type="entry name" value="small_GTP"/>
    <property type="match status" value="1"/>
</dbReference>
<dbReference type="InterPro" id="IPR031167">
    <property type="entry name" value="G_OBG"/>
</dbReference>
<sequence>MRKKGDANPFKKMPTILTPEELMDKAYRRGEKVASELRTTLIGVPKLLKSRTVEEHKIRTMASVVSDNLLKIISKTPSIDRLKPFYKELVEVMVGIDEFKKSLGAVKWASDLVKKLGNEYAKKARRAKTPKEASGFRREFVGRTASILKQIYPNLAFLAVAREKLKDLPTVKELPTLVIAGYPNVGKSTLLRKLTGAEPEINSYPFTTKGLNVGYIGEDIQVVDTPGVLDRPLYERNDIELQAVLALNYLANMILFVLDPSEYCGYSIEEQLNLLKEVSDLFKVPIIVAINKIDLVDGERLKEIEEKLKDYRVIKISADKDIGLDELKKIIVDELLRTE</sequence>
<accession>F6BAV0</accession>
<dbReference type="Pfam" id="PF17835">
    <property type="entry name" value="NOG1_N"/>
    <property type="match status" value="1"/>
</dbReference>
<dbReference type="PRINTS" id="PR00326">
    <property type="entry name" value="GTP1OBG"/>
</dbReference>
<dbReference type="KEGG" id="mig:Metig_1503"/>
<dbReference type="AlphaFoldDB" id="F6BAV0"/>
<evidence type="ECO:0000256" key="1">
    <source>
        <dbReference type="ARBA" id="ARBA00022741"/>
    </source>
</evidence>
<dbReference type="SUPFAM" id="SSF52540">
    <property type="entry name" value="P-loop containing nucleoside triphosphate hydrolases"/>
    <property type="match status" value="1"/>
</dbReference>
<keyword evidence="2" id="KW-0342">GTP-binding</keyword>
<protein>
    <submittedName>
        <fullName evidence="4">Small GTP-binding protein</fullName>
    </submittedName>
</protein>
<dbReference type="PANTHER" id="PTHR45759">
    <property type="entry name" value="NUCLEOLAR GTP-BINDING PROTEIN 1"/>
    <property type="match status" value="1"/>
</dbReference>
<evidence type="ECO:0000256" key="2">
    <source>
        <dbReference type="ARBA" id="ARBA00023134"/>
    </source>
</evidence>
<dbReference type="CDD" id="cd01897">
    <property type="entry name" value="NOG"/>
    <property type="match status" value="1"/>
</dbReference>
<dbReference type="InterPro" id="IPR010674">
    <property type="entry name" value="NOG1_Rossman_fold_dom"/>
</dbReference>
<dbReference type="InterPro" id="IPR041623">
    <property type="entry name" value="NOG1_N"/>
</dbReference>
<dbReference type="Proteomes" id="UP000009227">
    <property type="component" value="Chromosome"/>
</dbReference>
<gene>
    <name evidence="4" type="ordered locus">Metig_1503</name>
</gene>
<dbReference type="HOGENOM" id="CLU_011784_0_0_2"/>
<keyword evidence="1" id="KW-0547">Nucleotide-binding</keyword>
<dbReference type="OrthoDB" id="147673at2157"/>
<dbReference type="Gene3D" id="1.20.120.1190">
    <property type="match status" value="1"/>
</dbReference>
<dbReference type="GeneID" id="10644376"/>
<feature type="domain" description="OBG-type G" evidence="3">
    <location>
        <begin position="175"/>
        <end position="336"/>
    </location>
</feature>
<name>F6BAV0_METIK</name>
<dbReference type="Pfam" id="PF06858">
    <property type="entry name" value="NOG1"/>
    <property type="match status" value="1"/>
</dbReference>
<keyword evidence="5" id="KW-1185">Reference proteome</keyword>
<dbReference type="RefSeq" id="WP_013799631.1">
    <property type="nucleotide sequence ID" value="NC_015562.1"/>
</dbReference>
<dbReference type="InterPro" id="IPR006073">
    <property type="entry name" value="GTP-bd"/>
</dbReference>
<evidence type="ECO:0000313" key="5">
    <source>
        <dbReference type="Proteomes" id="UP000009227"/>
    </source>
</evidence>
<dbReference type="PROSITE" id="PS51710">
    <property type="entry name" value="G_OBG"/>
    <property type="match status" value="1"/>
</dbReference>
<dbReference type="EMBL" id="CP002737">
    <property type="protein sequence ID" value="AEF97037.1"/>
    <property type="molecule type" value="Genomic_DNA"/>
</dbReference>
<dbReference type="InterPro" id="IPR027417">
    <property type="entry name" value="P-loop_NTPase"/>
</dbReference>
<dbReference type="InterPro" id="IPR005225">
    <property type="entry name" value="Small_GTP-bd"/>
</dbReference>
<reference evidence="4 5" key="1">
    <citation type="submission" date="2011-05" db="EMBL/GenBank/DDBJ databases">
        <title>Complete sequence of Methanotorris igneus Kol 5.</title>
        <authorList>
            <consortium name="US DOE Joint Genome Institute"/>
            <person name="Lucas S."/>
            <person name="Han J."/>
            <person name="Lapidus A."/>
            <person name="Cheng J.-F."/>
            <person name="Goodwin L."/>
            <person name="Pitluck S."/>
            <person name="Peters L."/>
            <person name="Mikhailova N."/>
            <person name="Chertkov O."/>
            <person name="Han C."/>
            <person name="Tapia R."/>
            <person name="Land M."/>
            <person name="Hauser L."/>
            <person name="Kyrpides N."/>
            <person name="Ivanova N."/>
            <person name="Pagani I."/>
            <person name="Sieprawska-Lupa M."/>
            <person name="Whitman W."/>
            <person name="Woyke T."/>
        </authorList>
    </citation>
    <scope>NUCLEOTIDE SEQUENCE [LARGE SCALE GENOMIC DNA]</scope>
    <source>
        <strain evidence="5">DSM 5666 / JCM 11834 / Kol 5</strain>
    </source>
</reference>
<dbReference type="GO" id="GO:0005525">
    <property type="term" value="F:GTP binding"/>
    <property type="evidence" value="ECO:0007669"/>
    <property type="project" value="UniProtKB-KW"/>
</dbReference>
<dbReference type="STRING" id="880724.Metig_1503"/>
<evidence type="ECO:0000313" key="4">
    <source>
        <dbReference type="EMBL" id="AEF97037.1"/>
    </source>
</evidence>
<organism evidence="5">
    <name type="scientific">Methanotorris igneus (strain DSM 5666 / JCM 11834 / Kol 5)</name>
    <dbReference type="NCBI Taxonomy" id="880724"/>
    <lineage>
        <taxon>Archaea</taxon>
        <taxon>Methanobacteriati</taxon>
        <taxon>Methanobacteriota</taxon>
        <taxon>Methanomada group</taxon>
        <taxon>Methanococci</taxon>
        <taxon>Methanococcales</taxon>
        <taxon>Methanocaldococcaceae</taxon>
        <taxon>Methanotorris</taxon>
    </lineage>
</organism>
<evidence type="ECO:0000259" key="3">
    <source>
        <dbReference type="PROSITE" id="PS51710"/>
    </source>
</evidence>
<dbReference type="Gene3D" id="3.40.50.300">
    <property type="entry name" value="P-loop containing nucleotide triphosphate hydrolases"/>
    <property type="match status" value="1"/>
</dbReference>